<evidence type="ECO:0000259" key="2">
    <source>
        <dbReference type="Pfam" id="PF00078"/>
    </source>
</evidence>
<gene>
    <name evidence="3" type="ORF">Scaly_2518000</name>
</gene>
<comment type="caution">
    <text evidence="3">The sequence shown here is derived from an EMBL/GenBank/DDBJ whole genome shotgun (WGS) entry which is preliminary data.</text>
</comment>
<dbReference type="PANTHER" id="PTHR24559:SF444">
    <property type="entry name" value="REVERSE TRANSCRIPTASE DOMAIN-CONTAINING PROTEIN"/>
    <property type="match status" value="1"/>
</dbReference>
<dbReference type="InterPro" id="IPR043128">
    <property type="entry name" value="Rev_trsase/Diguanyl_cyclase"/>
</dbReference>
<feature type="domain" description="Reverse transcriptase" evidence="2">
    <location>
        <begin position="147"/>
        <end position="234"/>
    </location>
</feature>
<feature type="region of interest" description="Disordered" evidence="1">
    <location>
        <begin position="129"/>
        <end position="151"/>
    </location>
</feature>
<dbReference type="SUPFAM" id="SSF56672">
    <property type="entry name" value="DNA/RNA polymerases"/>
    <property type="match status" value="1"/>
</dbReference>
<dbReference type="InterPro" id="IPR053134">
    <property type="entry name" value="RNA-dir_DNA_polymerase"/>
</dbReference>
<dbReference type="EMBL" id="JACGWM010000016">
    <property type="protein sequence ID" value="KAL0322216.1"/>
    <property type="molecule type" value="Genomic_DNA"/>
</dbReference>
<reference evidence="3" key="1">
    <citation type="submission" date="2020-06" db="EMBL/GenBank/DDBJ databases">
        <authorList>
            <person name="Li T."/>
            <person name="Hu X."/>
            <person name="Zhang T."/>
            <person name="Song X."/>
            <person name="Zhang H."/>
            <person name="Dai N."/>
            <person name="Sheng W."/>
            <person name="Hou X."/>
            <person name="Wei L."/>
        </authorList>
    </citation>
    <scope>NUCLEOTIDE SEQUENCE</scope>
    <source>
        <strain evidence="3">KEN8</strain>
        <tissue evidence="3">Leaf</tissue>
    </source>
</reference>
<dbReference type="Gene3D" id="3.30.70.270">
    <property type="match status" value="2"/>
</dbReference>
<proteinExistence type="predicted"/>
<sequence length="440" mass="49218">MIHFGPADAQGVHLPHNDALVISTTVVNYTVQRIFLDSGSSIDILFYKVYQQIEIGDILLEPVDTLLHGFAREVVHPLRQILLPLSSGTEPTRSTRMLKFPIGDKVGEVEGDQYTTCKCYVEAVESSSGRMEVDPPSKESSRCSTQQDDQKGIVPARVQPADQQVDSTTGHELLSLMDASQGYHQIMLNPYNQKRVSFITSGGTYCYVVMPFGLKNARAAYQGLVDRMFREQLGYNMEKLAERIAALSKFISRSAAHSLSFFKALRITKNFIWDEECQQAFEDMKTCLVEFPLLIKPIPGKVETLGRMIEWAIKPSEYDTFYQPQTTIKAQVLVEFINEATLVEEDRGNWLLHADGSSTLTGNRARVVLTSSKGDNLEYALSFNSMPQIMRPNIKPSLQGGRFKIGVASGASNNALRLLPIFKLMGRLKSLTVSWFKGSR</sequence>
<dbReference type="AlphaFoldDB" id="A0AAW2LT56"/>
<evidence type="ECO:0000313" key="3">
    <source>
        <dbReference type="EMBL" id="KAL0322216.1"/>
    </source>
</evidence>
<evidence type="ECO:0000256" key="1">
    <source>
        <dbReference type="SAM" id="MobiDB-lite"/>
    </source>
</evidence>
<reference evidence="3" key="2">
    <citation type="journal article" date="2024" name="Plant">
        <title>Genomic evolution and insights into agronomic trait innovations of Sesamum species.</title>
        <authorList>
            <person name="Miao H."/>
            <person name="Wang L."/>
            <person name="Qu L."/>
            <person name="Liu H."/>
            <person name="Sun Y."/>
            <person name="Le M."/>
            <person name="Wang Q."/>
            <person name="Wei S."/>
            <person name="Zheng Y."/>
            <person name="Lin W."/>
            <person name="Duan Y."/>
            <person name="Cao H."/>
            <person name="Xiong S."/>
            <person name="Wang X."/>
            <person name="Wei L."/>
            <person name="Li C."/>
            <person name="Ma Q."/>
            <person name="Ju M."/>
            <person name="Zhao R."/>
            <person name="Li G."/>
            <person name="Mu C."/>
            <person name="Tian Q."/>
            <person name="Mei H."/>
            <person name="Zhang T."/>
            <person name="Gao T."/>
            <person name="Zhang H."/>
        </authorList>
    </citation>
    <scope>NUCLEOTIDE SEQUENCE</scope>
    <source>
        <strain evidence="3">KEN8</strain>
    </source>
</reference>
<dbReference type="Gene3D" id="3.10.10.10">
    <property type="entry name" value="HIV Type 1 Reverse Transcriptase, subunit A, domain 1"/>
    <property type="match status" value="1"/>
</dbReference>
<protein>
    <recommendedName>
        <fullName evidence="2">Reverse transcriptase domain-containing protein</fullName>
    </recommendedName>
</protein>
<feature type="compositionally biased region" description="Basic and acidic residues" evidence="1">
    <location>
        <begin position="131"/>
        <end position="141"/>
    </location>
</feature>
<dbReference type="Pfam" id="PF00078">
    <property type="entry name" value="RVT_1"/>
    <property type="match status" value="1"/>
</dbReference>
<dbReference type="PANTHER" id="PTHR24559">
    <property type="entry name" value="TRANSPOSON TY3-I GAG-POL POLYPROTEIN"/>
    <property type="match status" value="1"/>
</dbReference>
<dbReference type="InterPro" id="IPR000477">
    <property type="entry name" value="RT_dom"/>
</dbReference>
<dbReference type="InterPro" id="IPR043502">
    <property type="entry name" value="DNA/RNA_pol_sf"/>
</dbReference>
<organism evidence="3">
    <name type="scientific">Sesamum calycinum</name>
    <dbReference type="NCBI Taxonomy" id="2727403"/>
    <lineage>
        <taxon>Eukaryota</taxon>
        <taxon>Viridiplantae</taxon>
        <taxon>Streptophyta</taxon>
        <taxon>Embryophyta</taxon>
        <taxon>Tracheophyta</taxon>
        <taxon>Spermatophyta</taxon>
        <taxon>Magnoliopsida</taxon>
        <taxon>eudicotyledons</taxon>
        <taxon>Gunneridae</taxon>
        <taxon>Pentapetalae</taxon>
        <taxon>asterids</taxon>
        <taxon>lamiids</taxon>
        <taxon>Lamiales</taxon>
        <taxon>Pedaliaceae</taxon>
        <taxon>Sesamum</taxon>
    </lineage>
</organism>
<accession>A0AAW2LT56</accession>
<name>A0AAW2LT56_9LAMI</name>